<protein>
    <submittedName>
        <fullName evidence="1">Uncharacterized protein</fullName>
    </submittedName>
</protein>
<evidence type="ECO:0000313" key="2">
    <source>
        <dbReference type="Proteomes" id="UP000093510"/>
    </source>
</evidence>
<gene>
    <name evidence="1" type="ORF">LPBF_02225</name>
</gene>
<comment type="caution">
    <text evidence="1">The sequence shown here is derived from an EMBL/GenBank/DDBJ whole genome shotgun (WGS) entry which is preliminary data.</text>
</comment>
<dbReference type="AlphaFoldDB" id="A0A1B9E926"/>
<reference evidence="1 2" key="1">
    <citation type="submission" date="2016-03" db="EMBL/GenBank/DDBJ databases">
        <authorList>
            <person name="Ploux O."/>
        </authorList>
    </citation>
    <scope>NUCLEOTIDE SEQUENCE [LARGE SCALE GENOMIC DNA]</scope>
    <source>
        <strain evidence="1 2">LPB0076</strain>
    </source>
</reference>
<keyword evidence="2" id="KW-1185">Reference proteome</keyword>
<organism evidence="1 2">
    <name type="scientific">Flavobacterium crassostreae</name>
    <dbReference type="NCBI Taxonomy" id="1763534"/>
    <lineage>
        <taxon>Bacteria</taxon>
        <taxon>Pseudomonadati</taxon>
        <taxon>Bacteroidota</taxon>
        <taxon>Flavobacteriia</taxon>
        <taxon>Flavobacteriales</taxon>
        <taxon>Flavobacteriaceae</taxon>
        <taxon>Flavobacterium</taxon>
    </lineage>
</organism>
<sequence>MTPKEKAKELVLKYTRYANGYVGSSMLTNTEYPEQIDKNAKEMALISINEIIYELSGLPRIPYNERRTKFWEDVRKEIESV</sequence>
<proteinExistence type="predicted"/>
<accession>A0A1B9E926</accession>
<dbReference type="RefSeq" id="WP_066331944.1">
    <property type="nucleotide sequence ID" value="NZ_CP017688.1"/>
</dbReference>
<dbReference type="EMBL" id="LVEP01000010">
    <property type="protein sequence ID" value="OCB78445.1"/>
    <property type="molecule type" value="Genomic_DNA"/>
</dbReference>
<name>A0A1B9E926_9FLAO</name>
<evidence type="ECO:0000313" key="1">
    <source>
        <dbReference type="EMBL" id="OCB78445.1"/>
    </source>
</evidence>
<dbReference type="Proteomes" id="UP000093510">
    <property type="component" value="Unassembled WGS sequence"/>
</dbReference>